<dbReference type="RefSeq" id="XP_024571804.1">
    <property type="nucleotide sequence ID" value="XM_024724148.1"/>
</dbReference>
<sequence length="327" mass="35944">MDREDYGQMARAMDEQKAEMAATSRGLKRESSSATKQQRIVTQENWSTLSNVGVAGAQSSVYASAQILTQSLFESTGLVDSTGQKLQRTNCYVQAPTQDENGFSKASLSFILGDQAASTAAHEWDFTHERLQADFIARSKRIEDSIEKVLATNVEETGVARISRLGSNQIADGKRRARRPPSRVCKHEGCEQYVVDQGLCVRHGGGKRCLTSGCTSRAKHQGRCWKHGGSTECKVPGCINRAKSRGFCWSHGGGTKCKVDSCEKIAISNALCWAHGGGKRCAVEGCMRQAYERTENLCNNHYQERQHGTMVAVEDQPDVDITWIASE</sequence>
<protein>
    <recommendedName>
        <fullName evidence="2">WRKY19-like zinc finger domain-containing protein</fullName>
    </recommendedName>
</protein>
<feature type="region of interest" description="Disordered" evidence="1">
    <location>
        <begin position="1"/>
        <end position="39"/>
    </location>
</feature>
<dbReference type="STRING" id="4781.A0A0N7L3B8"/>
<dbReference type="PANTHER" id="PTHR31827">
    <property type="entry name" value="EMB|CAB89363.1"/>
    <property type="match status" value="1"/>
</dbReference>
<name>A0A0N7L3B8_PLAHL</name>
<evidence type="ECO:0000259" key="2">
    <source>
        <dbReference type="Pfam" id="PF24906"/>
    </source>
</evidence>
<evidence type="ECO:0000313" key="4">
    <source>
        <dbReference type="Proteomes" id="UP000054928"/>
    </source>
</evidence>
<feature type="domain" description="WRKY19-like zinc finger" evidence="2">
    <location>
        <begin position="233"/>
        <end position="253"/>
    </location>
</feature>
<dbReference type="OrthoDB" id="156512at2759"/>
<feature type="compositionally biased region" description="Basic and acidic residues" evidence="1">
    <location>
        <begin position="1"/>
        <end position="18"/>
    </location>
</feature>
<dbReference type="EMBL" id="CCYD01000041">
    <property type="protein sequence ID" value="CEG35435.1"/>
    <property type="molecule type" value="Genomic_DNA"/>
</dbReference>
<dbReference type="InterPro" id="IPR056866">
    <property type="entry name" value="Znf_WRKY19"/>
</dbReference>
<proteinExistence type="predicted"/>
<dbReference type="Proteomes" id="UP000054928">
    <property type="component" value="Unassembled WGS sequence"/>
</dbReference>
<organism evidence="3 4">
    <name type="scientific">Plasmopara halstedii</name>
    <name type="common">Downy mildew of sunflower</name>
    <dbReference type="NCBI Taxonomy" id="4781"/>
    <lineage>
        <taxon>Eukaryota</taxon>
        <taxon>Sar</taxon>
        <taxon>Stramenopiles</taxon>
        <taxon>Oomycota</taxon>
        <taxon>Peronosporomycetes</taxon>
        <taxon>Peronosporales</taxon>
        <taxon>Peronosporaceae</taxon>
        <taxon>Plasmopara</taxon>
    </lineage>
</organism>
<dbReference type="Pfam" id="PF24906">
    <property type="entry name" value="Zf_WRKY19"/>
    <property type="match status" value="2"/>
</dbReference>
<accession>A0A0N7L3B8</accession>
<feature type="domain" description="WRKY19-like zinc finger" evidence="2">
    <location>
        <begin position="254"/>
        <end position="277"/>
    </location>
</feature>
<evidence type="ECO:0000256" key="1">
    <source>
        <dbReference type="SAM" id="MobiDB-lite"/>
    </source>
</evidence>
<dbReference type="OMA" id="WDFTHER"/>
<evidence type="ECO:0000313" key="3">
    <source>
        <dbReference type="EMBL" id="CEG35435.1"/>
    </source>
</evidence>
<reference evidence="4" key="1">
    <citation type="submission" date="2014-09" db="EMBL/GenBank/DDBJ databases">
        <authorList>
            <person name="Sharma Rahul"/>
            <person name="Thines Marco"/>
        </authorList>
    </citation>
    <scope>NUCLEOTIDE SEQUENCE [LARGE SCALE GENOMIC DNA]</scope>
</reference>
<dbReference type="AlphaFoldDB" id="A0A0N7L3B8"/>
<keyword evidence="4" id="KW-1185">Reference proteome</keyword>
<dbReference type="GeneID" id="36404611"/>
<dbReference type="PANTHER" id="PTHR31827:SF1">
    <property type="entry name" value="EMB|CAB89363.1"/>
    <property type="match status" value="1"/>
</dbReference>